<evidence type="ECO:0000313" key="2">
    <source>
        <dbReference type="Proteomes" id="UP000625574"/>
    </source>
</evidence>
<comment type="caution">
    <text evidence="1">The sequence shown here is derived from an EMBL/GenBank/DDBJ whole genome shotgun (WGS) entry which is preliminary data.</text>
</comment>
<reference evidence="1 2" key="1">
    <citation type="submission" date="2020-12" db="EMBL/GenBank/DDBJ databases">
        <title>Genome public.</title>
        <authorList>
            <person name="Sun Q."/>
        </authorList>
    </citation>
    <scope>NUCLEOTIDE SEQUENCE [LARGE SCALE GENOMIC DNA]</scope>
    <source>
        <strain evidence="1 2">CCM 8864</strain>
    </source>
</reference>
<dbReference type="RefSeq" id="WP_198737051.1">
    <property type="nucleotide sequence ID" value="NZ_JAEIOT010000016.1"/>
</dbReference>
<gene>
    <name evidence="1" type="ORF">JDV76_11520</name>
</gene>
<organism evidence="1 2">
    <name type="scientific">Corynebacterium marambiense</name>
    <dbReference type="NCBI Taxonomy" id="2765364"/>
    <lineage>
        <taxon>Bacteria</taxon>
        <taxon>Bacillati</taxon>
        <taxon>Actinomycetota</taxon>
        <taxon>Actinomycetes</taxon>
        <taxon>Mycobacteriales</taxon>
        <taxon>Corynebacteriaceae</taxon>
        <taxon>Corynebacterium</taxon>
    </lineage>
</organism>
<accession>A0ABS0VXW9</accession>
<keyword evidence="2" id="KW-1185">Reference proteome</keyword>
<dbReference type="Proteomes" id="UP000625574">
    <property type="component" value="Unassembled WGS sequence"/>
</dbReference>
<name>A0ABS0VXW9_9CORY</name>
<dbReference type="EMBL" id="JAEIOT010000016">
    <property type="protein sequence ID" value="MBI9001584.1"/>
    <property type="molecule type" value="Genomic_DNA"/>
</dbReference>
<evidence type="ECO:0000313" key="1">
    <source>
        <dbReference type="EMBL" id="MBI9001584.1"/>
    </source>
</evidence>
<proteinExistence type="predicted"/>
<sequence>MSPTRAADPITTEHWICINLTSGRAGSCSTSELFDTALKLRIFEVHTIESFGNSVVAEGLDRINIEGNDRLTLDLADGTMITCRWNLQLKKSSWTPEKKAAWGELVRARWG</sequence>
<protein>
    <submittedName>
        <fullName evidence="1">Uncharacterized protein</fullName>
    </submittedName>
</protein>